<comment type="catalytic activity">
    <reaction evidence="10">
        <text>an acyl-CoA + a 1,2-diacyl-sn-glycerol = a triacyl-sn-glycerol + CoA</text>
        <dbReference type="Rhea" id="RHEA:10868"/>
        <dbReference type="ChEBI" id="CHEBI:17815"/>
        <dbReference type="ChEBI" id="CHEBI:57287"/>
        <dbReference type="ChEBI" id="CHEBI:58342"/>
        <dbReference type="ChEBI" id="CHEBI:64615"/>
        <dbReference type="EC" id="2.3.1.20"/>
    </reaction>
</comment>
<evidence type="ECO:0000259" key="12">
    <source>
        <dbReference type="Pfam" id="PF06974"/>
    </source>
</evidence>
<keyword evidence="6" id="KW-0256">Endoplasmic reticulum</keyword>
<dbReference type="InterPro" id="IPR045034">
    <property type="entry name" value="O-acyltransferase_WSD1-like"/>
</dbReference>
<evidence type="ECO:0000313" key="14">
    <source>
        <dbReference type="Proteomes" id="UP000077755"/>
    </source>
</evidence>
<evidence type="ECO:0000256" key="6">
    <source>
        <dbReference type="ARBA" id="ARBA00022824"/>
    </source>
</evidence>
<name>A0AAF0WXW8_DAUCS</name>
<evidence type="ECO:0000313" key="13">
    <source>
        <dbReference type="EMBL" id="WOG96743.1"/>
    </source>
</evidence>
<reference evidence="13" key="2">
    <citation type="submission" date="2022-03" db="EMBL/GenBank/DDBJ databases">
        <title>Draft title - Genomic analysis of global carrot germplasm unveils the trajectory of domestication and the origin of high carotenoid orange carrot.</title>
        <authorList>
            <person name="Iorizzo M."/>
            <person name="Ellison S."/>
            <person name="Senalik D."/>
            <person name="Macko-Podgorni A."/>
            <person name="Grzebelus D."/>
            <person name="Bostan H."/>
            <person name="Rolling W."/>
            <person name="Curaba J."/>
            <person name="Simon P."/>
        </authorList>
    </citation>
    <scope>NUCLEOTIDE SEQUENCE</scope>
    <source>
        <tissue evidence="13">Leaf</tissue>
    </source>
</reference>
<gene>
    <name evidence="13" type="ORF">DCAR_0416079</name>
</gene>
<comment type="catalytic activity">
    <reaction evidence="9">
        <text>a long chain fatty alcohol + a fatty acyl-CoA = a long-chain alcohol wax ester + CoA</text>
        <dbReference type="Rhea" id="RHEA:38443"/>
        <dbReference type="ChEBI" id="CHEBI:17135"/>
        <dbReference type="ChEBI" id="CHEBI:57287"/>
        <dbReference type="ChEBI" id="CHEBI:77636"/>
        <dbReference type="ChEBI" id="CHEBI:235323"/>
        <dbReference type="EC" id="2.3.1.75"/>
    </reaction>
</comment>
<keyword evidence="5" id="KW-0808">Transferase</keyword>
<dbReference type="GO" id="GO:0047196">
    <property type="term" value="F:long-chain-alcohol O-fatty-acyltransferase activity"/>
    <property type="evidence" value="ECO:0007669"/>
    <property type="project" value="UniProtKB-EC"/>
</dbReference>
<dbReference type="Pfam" id="PF03007">
    <property type="entry name" value="WS_DGAT_cat"/>
    <property type="match status" value="1"/>
</dbReference>
<dbReference type="GO" id="GO:0004144">
    <property type="term" value="F:diacylglycerol O-acyltransferase activity"/>
    <property type="evidence" value="ECO:0007669"/>
    <property type="project" value="UniProtKB-EC"/>
</dbReference>
<evidence type="ECO:0000256" key="4">
    <source>
        <dbReference type="ARBA" id="ARBA00005189"/>
    </source>
</evidence>
<dbReference type="AlphaFoldDB" id="A0AAF0WXW8"/>
<evidence type="ECO:0000259" key="11">
    <source>
        <dbReference type="Pfam" id="PF03007"/>
    </source>
</evidence>
<protein>
    <recommendedName>
        <fullName evidence="15">Diacylglycerol O-acyltransferase</fullName>
    </recommendedName>
</protein>
<comment type="pathway">
    <text evidence="3">Glycerolipid metabolism; triacylglycerol biosynthesis.</text>
</comment>
<organism evidence="13 14">
    <name type="scientific">Daucus carota subsp. sativus</name>
    <name type="common">Carrot</name>
    <dbReference type="NCBI Taxonomy" id="79200"/>
    <lineage>
        <taxon>Eukaryota</taxon>
        <taxon>Viridiplantae</taxon>
        <taxon>Streptophyta</taxon>
        <taxon>Embryophyta</taxon>
        <taxon>Tracheophyta</taxon>
        <taxon>Spermatophyta</taxon>
        <taxon>Magnoliopsida</taxon>
        <taxon>eudicotyledons</taxon>
        <taxon>Gunneridae</taxon>
        <taxon>Pentapetalae</taxon>
        <taxon>asterids</taxon>
        <taxon>campanulids</taxon>
        <taxon>Apiales</taxon>
        <taxon>Apiaceae</taxon>
        <taxon>Apioideae</taxon>
        <taxon>Scandiceae</taxon>
        <taxon>Daucinae</taxon>
        <taxon>Daucus</taxon>
        <taxon>Daucus sect. Daucus</taxon>
    </lineage>
</organism>
<comment type="subcellular location">
    <subcellularLocation>
        <location evidence="1">Cell membrane</location>
        <topology evidence="1">Single-pass membrane protein</topology>
    </subcellularLocation>
    <subcellularLocation>
        <location evidence="2">Endoplasmic reticulum membrane</location>
    </subcellularLocation>
</comment>
<dbReference type="Pfam" id="PF06974">
    <property type="entry name" value="WS_DGAT_C"/>
    <property type="match status" value="1"/>
</dbReference>
<dbReference type="InterPro" id="IPR009721">
    <property type="entry name" value="O-acyltransferase_WSD1_C"/>
</dbReference>
<evidence type="ECO:0000256" key="5">
    <source>
        <dbReference type="ARBA" id="ARBA00022679"/>
    </source>
</evidence>
<feature type="domain" description="O-acyltransferase WSD1 C-terminal" evidence="12">
    <location>
        <begin position="311"/>
        <end position="425"/>
    </location>
</feature>
<keyword evidence="14" id="KW-1185">Reference proteome</keyword>
<dbReference type="Proteomes" id="UP000077755">
    <property type="component" value="Chromosome 4"/>
</dbReference>
<evidence type="ECO:0000256" key="7">
    <source>
        <dbReference type="ARBA" id="ARBA00023315"/>
    </source>
</evidence>
<keyword evidence="7" id="KW-0012">Acyltransferase</keyword>
<evidence type="ECO:0000256" key="3">
    <source>
        <dbReference type="ARBA" id="ARBA00004771"/>
    </source>
</evidence>
<evidence type="ECO:0000256" key="10">
    <source>
        <dbReference type="ARBA" id="ARBA00048109"/>
    </source>
</evidence>
<evidence type="ECO:0000256" key="8">
    <source>
        <dbReference type="ARBA" id="ARBA00024360"/>
    </source>
</evidence>
<dbReference type="PANTHER" id="PTHR31650:SF34">
    <property type="entry name" value="O-ACYLTRANSFERASE WSD1-LIKE ISOFORM X1"/>
    <property type="match status" value="1"/>
</dbReference>
<evidence type="ECO:0008006" key="15">
    <source>
        <dbReference type="Google" id="ProtNLM"/>
    </source>
</evidence>
<evidence type="ECO:0000256" key="9">
    <source>
        <dbReference type="ARBA" id="ARBA00047604"/>
    </source>
</evidence>
<dbReference type="GO" id="GO:0019432">
    <property type="term" value="P:triglyceride biosynthetic process"/>
    <property type="evidence" value="ECO:0007669"/>
    <property type="project" value="TreeGrafter"/>
</dbReference>
<reference evidence="13" key="1">
    <citation type="journal article" date="2016" name="Nat. Genet.">
        <title>A high-quality carrot genome assembly provides new insights into carotenoid accumulation and asterid genome evolution.</title>
        <authorList>
            <person name="Iorizzo M."/>
            <person name="Ellison S."/>
            <person name="Senalik D."/>
            <person name="Zeng P."/>
            <person name="Satapoomin P."/>
            <person name="Huang J."/>
            <person name="Bowman M."/>
            <person name="Iovene M."/>
            <person name="Sanseverino W."/>
            <person name="Cavagnaro P."/>
            <person name="Yildiz M."/>
            <person name="Macko-Podgorni A."/>
            <person name="Moranska E."/>
            <person name="Grzebelus E."/>
            <person name="Grzebelus D."/>
            <person name="Ashrafi H."/>
            <person name="Zheng Z."/>
            <person name="Cheng S."/>
            <person name="Spooner D."/>
            <person name="Van Deynze A."/>
            <person name="Simon P."/>
        </authorList>
    </citation>
    <scope>NUCLEOTIDE SEQUENCE</scope>
    <source>
        <tissue evidence="13">Leaf</tissue>
    </source>
</reference>
<evidence type="ECO:0000256" key="2">
    <source>
        <dbReference type="ARBA" id="ARBA00004586"/>
    </source>
</evidence>
<sequence>MKVKTKTDGDNIISEESTPVSPLGQYLNSSALSLSLYAVLEFQVPVNDLPISLVSDKFLPISPRFSSVMVRDEKSGVKKWKPVEVNVNDHYFVPEFPEGLSPEEYEECLYEYISKIAMEELPTSLPLWQIHKFKYPTSSGVQGSVIFKLHHSLGDGYSLMGALLSCLQRADNPCLPLTFPSRQSSSKTNAENTNVSFFRAAAQLSSNLVTSLLDFGHGMLKSSVMEDDLTPIRSNHVSGVEFRPLAIINMAFSLNQIKKVTTNLKVTVNDVMTGAILLGVRMYMEAEEKNSGNANSTALAVLNTRDIDGYKTVKRLKNNYAVFLNSQFLNISRKLIGPEATSKFFHGTMKNSSMCISNMIGPVEQMALAKHPVQGLYFTASGLPQSLVVTLLSYVGTLRATIAVEKGFIDPDKLKVFIQKAYDIIFKASVPPDC</sequence>
<dbReference type="PANTHER" id="PTHR31650">
    <property type="entry name" value="O-ACYLTRANSFERASE (WSD1-LIKE) FAMILY PROTEIN"/>
    <property type="match status" value="1"/>
</dbReference>
<feature type="domain" description="O-acyltransferase WSD1-like N-terminal" evidence="11">
    <location>
        <begin position="109"/>
        <end position="272"/>
    </location>
</feature>
<dbReference type="EMBL" id="CP093346">
    <property type="protein sequence ID" value="WOG96743.1"/>
    <property type="molecule type" value="Genomic_DNA"/>
</dbReference>
<comment type="pathway">
    <text evidence="4">Lipid metabolism.</text>
</comment>
<dbReference type="InterPro" id="IPR004255">
    <property type="entry name" value="O-acyltransferase_WSD1_N"/>
</dbReference>
<evidence type="ECO:0000256" key="1">
    <source>
        <dbReference type="ARBA" id="ARBA00004162"/>
    </source>
</evidence>
<comment type="similarity">
    <text evidence="8">In the N-terminal section; belongs to the long-chain O-acyltransferase family.</text>
</comment>
<dbReference type="GO" id="GO:0005789">
    <property type="term" value="C:endoplasmic reticulum membrane"/>
    <property type="evidence" value="ECO:0007669"/>
    <property type="project" value="UniProtKB-SubCell"/>
</dbReference>
<proteinExistence type="inferred from homology"/>
<accession>A0AAF0WXW8</accession>
<dbReference type="GO" id="GO:0005886">
    <property type="term" value="C:plasma membrane"/>
    <property type="evidence" value="ECO:0007669"/>
    <property type="project" value="UniProtKB-SubCell"/>
</dbReference>